<dbReference type="AlphaFoldDB" id="A0A8J8SEA1"/>
<evidence type="ECO:0000256" key="1">
    <source>
        <dbReference type="ARBA" id="ARBA00001933"/>
    </source>
</evidence>
<proteinExistence type="predicted"/>
<accession>A0A8J8SEA1</accession>
<evidence type="ECO:0000313" key="5">
    <source>
        <dbReference type="Proteomes" id="UP000677305"/>
    </source>
</evidence>
<name>A0A8J8SEA1_9FIRM</name>
<comment type="cofactor">
    <cofactor evidence="1">
        <name>pyridoxal 5'-phosphate</name>
        <dbReference type="ChEBI" id="CHEBI:597326"/>
    </cofactor>
</comment>
<dbReference type="InterPro" id="IPR001926">
    <property type="entry name" value="TrpB-like_PALP"/>
</dbReference>
<dbReference type="InterPro" id="IPR050214">
    <property type="entry name" value="Cys_Synth/Cystath_Beta-Synth"/>
</dbReference>
<dbReference type="SUPFAM" id="SSF53686">
    <property type="entry name" value="Tryptophan synthase beta subunit-like PLP-dependent enzymes"/>
    <property type="match status" value="1"/>
</dbReference>
<dbReference type="RefSeq" id="WP_212691631.1">
    <property type="nucleotide sequence ID" value="NZ_CP058561.1"/>
</dbReference>
<dbReference type="InterPro" id="IPR036052">
    <property type="entry name" value="TrpB-like_PALP_sf"/>
</dbReference>
<organism evidence="4 5">
    <name type="scientific">Vallitalea guaymasensis</name>
    <dbReference type="NCBI Taxonomy" id="1185412"/>
    <lineage>
        <taxon>Bacteria</taxon>
        <taxon>Bacillati</taxon>
        <taxon>Bacillota</taxon>
        <taxon>Clostridia</taxon>
        <taxon>Lachnospirales</taxon>
        <taxon>Vallitaleaceae</taxon>
        <taxon>Vallitalea</taxon>
    </lineage>
</organism>
<keyword evidence="5" id="KW-1185">Reference proteome</keyword>
<evidence type="ECO:0000313" key="4">
    <source>
        <dbReference type="EMBL" id="QUH31672.1"/>
    </source>
</evidence>
<keyword evidence="2" id="KW-0663">Pyridoxal phosphate</keyword>
<evidence type="ECO:0000256" key="2">
    <source>
        <dbReference type="ARBA" id="ARBA00022898"/>
    </source>
</evidence>
<dbReference type="EMBL" id="CP058561">
    <property type="protein sequence ID" value="QUH31672.1"/>
    <property type="molecule type" value="Genomic_DNA"/>
</dbReference>
<dbReference type="Gene3D" id="3.40.50.1100">
    <property type="match status" value="2"/>
</dbReference>
<dbReference type="KEGG" id="vgu:HYG85_23190"/>
<reference evidence="4 5" key="1">
    <citation type="submission" date="2020-07" db="EMBL/GenBank/DDBJ databases">
        <title>Vallitalea guaymasensis genome.</title>
        <authorList>
            <person name="Postec A."/>
        </authorList>
    </citation>
    <scope>NUCLEOTIDE SEQUENCE [LARGE SCALE GENOMIC DNA]</scope>
    <source>
        <strain evidence="4 5">Ra1766G1</strain>
    </source>
</reference>
<feature type="domain" description="Tryptophan synthase beta chain-like PALP" evidence="3">
    <location>
        <begin position="108"/>
        <end position="336"/>
    </location>
</feature>
<dbReference type="PANTHER" id="PTHR10314">
    <property type="entry name" value="CYSTATHIONINE BETA-SYNTHASE"/>
    <property type="match status" value="1"/>
</dbReference>
<evidence type="ECO:0000259" key="3">
    <source>
        <dbReference type="Pfam" id="PF00291"/>
    </source>
</evidence>
<dbReference type="Pfam" id="PF00291">
    <property type="entry name" value="PALP"/>
    <property type="match status" value="1"/>
</dbReference>
<gene>
    <name evidence="4" type="ORF">HYG85_23190</name>
</gene>
<dbReference type="Proteomes" id="UP000677305">
    <property type="component" value="Chromosome"/>
</dbReference>
<dbReference type="GO" id="GO:1901605">
    <property type="term" value="P:alpha-amino acid metabolic process"/>
    <property type="evidence" value="ECO:0007669"/>
    <property type="project" value="UniProtKB-ARBA"/>
</dbReference>
<protein>
    <submittedName>
        <fullName evidence="4">Pyridoxal-phosphate dependent enzyme</fullName>
    </submittedName>
</protein>
<sequence>MESKYNVIDLTVNEERLKNVVKRAKERGIIIPTLAQLKDPSLIPDDIKEKLKDVGLWDLNPLNLFRIGWHNDTKEMGGLYKDVNYLCIPSEISGVKAKIIALCGKWFPTGSHKVGAAFGCLVPRLVTGQFDPTKQKAVWPSTGNYCRGGAYDSALLACDSIAILPEGMSNERFEWLKNVAGDTIATPGSESNVKEIFDKCWELRNSGEDLMIFNQFDEFGNYLWHHEVTGKAIEEILDVEMNENSRFRGYISATGSGGTIAAGDYLKKKYPNLKIAASEALQCPTIFLNGYGEHRIEGIGDKHIPWIHNIKNTDAVTAIDDEATMNWIRMFNEPEGQKVLKDNGVSDEIIEQLNLVGISGAANIISAIKFAKYFELTEDDILVTVLTDSIDMYKSRLVELNEERGDFTSCDAYGVMERYFKGINTDYFKELNYRERRTVHNLKYYTWIEQQGKTYDEILEQWYSDDYWANITKQVDRLDELIEEFNERVRQCE</sequence>